<reference evidence="2" key="1">
    <citation type="submission" date="2023-07" db="EMBL/GenBank/DDBJ databases">
        <title>Paracoccus sp. MBLB3053 whole genome sequence.</title>
        <authorList>
            <person name="Hwang C.Y."/>
            <person name="Cho E.-S."/>
            <person name="Seo M.-J."/>
        </authorList>
    </citation>
    <scope>NUCLEOTIDE SEQUENCE [LARGE SCALE GENOMIC DNA]</scope>
    <source>
        <strain evidence="2">MBLB3053</strain>
    </source>
</reference>
<organism evidence="1 2">
    <name type="scientific">Paracoccus aurantius</name>
    <dbReference type="NCBI Taxonomy" id="3073814"/>
    <lineage>
        <taxon>Bacteria</taxon>
        <taxon>Pseudomonadati</taxon>
        <taxon>Pseudomonadota</taxon>
        <taxon>Alphaproteobacteria</taxon>
        <taxon>Rhodobacterales</taxon>
        <taxon>Paracoccaceae</taxon>
        <taxon>Paracoccus</taxon>
    </lineage>
</organism>
<protein>
    <submittedName>
        <fullName evidence="1">Acylphosphatase</fullName>
    </submittedName>
</protein>
<dbReference type="EMBL" id="JAVQLW010000001">
    <property type="protein sequence ID" value="MDS9467867.1"/>
    <property type="molecule type" value="Genomic_DNA"/>
</dbReference>
<dbReference type="Gene3D" id="3.30.70.100">
    <property type="match status" value="1"/>
</dbReference>
<accession>A0ABU2HSY8</accession>
<name>A0ABU2HSY8_9RHOB</name>
<comment type="caution">
    <text evidence="1">The sequence shown here is derived from an EMBL/GenBank/DDBJ whole genome shotgun (WGS) entry which is preliminary data.</text>
</comment>
<dbReference type="SUPFAM" id="SSF54975">
    <property type="entry name" value="Acylphosphatase/BLUF domain-like"/>
    <property type="match status" value="1"/>
</dbReference>
<evidence type="ECO:0000313" key="2">
    <source>
        <dbReference type="Proteomes" id="UP001269144"/>
    </source>
</evidence>
<dbReference type="InterPro" id="IPR036046">
    <property type="entry name" value="Acylphosphatase-like_dom_sf"/>
</dbReference>
<keyword evidence="2" id="KW-1185">Reference proteome</keyword>
<proteinExistence type="predicted"/>
<dbReference type="RefSeq" id="WP_311160040.1">
    <property type="nucleotide sequence ID" value="NZ_JAVQLW010000001.1"/>
</dbReference>
<sequence length="102" mass="11057">MNGITGHDPDEFGKFMTSAPAISVERFVIMGQLAPAAFRPWISRHAGRLGLGVTFLSETSERIDISVKGPPDLIDAMEMGCTLGPAETWVETIERHPVTAMS</sequence>
<dbReference type="Proteomes" id="UP001269144">
    <property type="component" value="Unassembled WGS sequence"/>
</dbReference>
<gene>
    <name evidence="1" type="ORF">RGQ15_09830</name>
</gene>
<evidence type="ECO:0000313" key="1">
    <source>
        <dbReference type="EMBL" id="MDS9467867.1"/>
    </source>
</evidence>